<dbReference type="RefSeq" id="WP_058261447.1">
    <property type="nucleotide sequence ID" value="NZ_CP051181.1"/>
</dbReference>
<dbReference type="InterPro" id="IPR018666">
    <property type="entry name" value="DUF2125"/>
</dbReference>
<feature type="chain" id="PRO_5006062793" description="DUF2125 domain-containing protein" evidence="1">
    <location>
        <begin position="25"/>
        <end position="505"/>
    </location>
</feature>
<feature type="signal peptide" evidence="1">
    <location>
        <begin position="1"/>
        <end position="24"/>
    </location>
</feature>
<name>A0A0P1FSD2_THAGE</name>
<keyword evidence="3" id="KW-1185">Reference proteome</keyword>
<organism evidence="2 3">
    <name type="scientific">Thalassovita gelatinovora</name>
    <name type="common">Thalassobius gelatinovorus</name>
    <dbReference type="NCBI Taxonomy" id="53501"/>
    <lineage>
        <taxon>Bacteria</taxon>
        <taxon>Pseudomonadati</taxon>
        <taxon>Pseudomonadota</taxon>
        <taxon>Alphaproteobacteria</taxon>
        <taxon>Rhodobacterales</taxon>
        <taxon>Roseobacteraceae</taxon>
        <taxon>Thalassovita</taxon>
    </lineage>
</organism>
<dbReference type="Pfam" id="PF09898">
    <property type="entry name" value="DUF2125"/>
    <property type="match status" value="1"/>
</dbReference>
<gene>
    <name evidence="2" type="ORF">TG4357_00662</name>
</gene>
<dbReference type="EMBL" id="CYSA01000007">
    <property type="protein sequence ID" value="CUH63420.1"/>
    <property type="molecule type" value="Genomic_DNA"/>
</dbReference>
<evidence type="ECO:0000313" key="3">
    <source>
        <dbReference type="Proteomes" id="UP000051587"/>
    </source>
</evidence>
<sequence>MKNTIAFKTPLMAAILLSASAAWADVKPTDVWGDWKSQLSGYGYDISAQETMSGGDLEISDLKMNITLPEDEGTVDVMLSGLKFRDNGDGTVSVQFPAIMPIDMHVEAKNENPVDIKVNYTTTGLTMVVSGTPESMTTTFSAASMGLALADVMEGGNTVDMGDASFSLTNISGNSSTGGTDIKTRKQDFRAESLFYVIDMANPDNAADKVMLKGQMNGLSSNFAAAMPEGVDFQDMAAALAAGFSADGTFTYQGGQSEFAFSGDGDSASGNGSSKSGQFAVQMNADTLGYSFESTGAQMTMQVPDLPFPVEWAMEKAGFAMDMPAAKTEDPQDFRFSVTLGDFTISDMIWGMFDPAGQLPRDPATIAIDMAGKAKMLTNIFDPAEMETIGEAAPGELHALEVKDLTVRAVGAELTGKGAFTFDNSDLESFDGMPRPEGVLNLALSGGNALLDKLVAMGFIPEDQAMGTRMMIGMFAVPGDGPDSLKSTIEVNDQGHVMANGQRLK</sequence>
<accession>A0A0P1FSD2</accession>
<dbReference type="AlphaFoldDB" id="A0A0P1FSD2"/>
<dbReference type="STRING" id="53501.SAMN04488043_107165"/>
<proteinExistence type="predicted"/>
<evidence type="ECO:0000256" key="1">
    <source>
        <dbReference type="SAM" id="SignalP"/>
    </source>
</evidence>
<evidence type="ECO:0008006" key="4">
    <source>
        <dbReference type="Google" id="ProtNLM"/>
    </source>
</evidence>
<evidence type="ECO:0000313" key="2">
    <source>
        <dbReference type="EMBL" id="CUH63420.1"/>
    </source>
</evidence>
<protein>
    <recommendedName>
        <fullName evidence="4">DUF2125 domain-containing protein</fullName>
    </recommendedName>
</protein>
<dbReference type="Proteomes" id="UP000051587">
    <property type="component" value="Unassembled WGS sequence"/>
</dbReference>
<dbReference type="OrthoDB" id="7791409at2"/>
<reference evidence="2 3" key="1">
    <citation type="submission" date="2015-09" db="EMBL/GenBank/DDBJ databases">
        <authorList>
            <consortium name="Swine Surveillance"/>
        </authorList>
    </citation>
    <scope>NUCLEOTIDE SEQUENCE [LARGE SCALE GENOMIC DNA]</scope>
    <source>
        <strain evidence="2 3">CECT 4357</strain>
    </source>
</reference>
<keyword evidence="1" id="KW-0732">Signal</keyword>